<protein>
    <submittedName>
        <fullName evidence="2">Uncharacterized protein</fullName>
    </submittedName>
</protein>
<evidence type="ECO:0000313" key="3">
    <source>
        <dbReference type="Proteomes" id="UP000037904"/>
    </source>
</evidence>
<gene>
    <name evidence="2" type="ORF">FLAG1_11081</name>
</gene>
<feature type="non-terminal residue" evidence="2">
    <location>
        <position position="1"/>
    </location>
</feature>
<comment type="caution">
    <text evidence="2">The sequence shown here is derived from an EMBL/GenBank/DDBJ whole genome shotgun (WGS) entry which is preliminary data.</text>
</comment>
<proteinExistence type="predicted"/>
<feature type="region of interest" description="Disordered" evidence="1">
    <location>
        <begin position="1"/>
        <end position="22"/>
    </location>
</feature>
<accession>A0A0N0DB25</accession>
<dbReference type="EMBL" id="JXCE01000731">
    <property type="protein sequence ID" value="KPA36167.1"/>
    <property type="molecule type" value="Genomic_DNA"/>
</dbReference>
<organism evidence="2 3">
    <name type="scientific">Fusarium langsethiae</name>
    <dbReference type="NCBI Taxonomy" id="179993"/>
    <lineage>
        <taxon>Eukaryota</taxon>
        <taxon>Fungi</taxon>
        <taxon>Dikarya</taxon>
        <taxon>Ascomycota</taxon>
        <taxon>Pezizomycotina</taxon>
        <taxon>Sordariomycetes</taxon>
        <taxon>Hypocreomycetidae</taxon>
        <taxon>Hypocreales</taxon>
        <taxon>Nectriaceae</taxon>
        <taxon>Fusarium</taxon>
    </lineage>
</organism>
<reference evidence="2 3" key="1">
    <citation type="submission" date="2015-04" db="EMBL/GenBank/DDBJ databases">
        <title>The draft genome sequence of Fusarium langsethiae, a T-2/HT-2 mycotoxin producer.</title>
        <authorList>
            <person name="Lysoe E."/>
            <person name="Divon H.H."/>
            <person name="Terzi V."/>
            <person name="Orru L."/>
            <person name="Lamontanara A."/>
            <person name="Kolseth A.-K."/>
            <person name="Frandsen R.J."/>
            <person name="Nielsen K."/>
            <person name="Thrane U."/>
        </authorList>
    </citation>
    <scope>NUCLEOTIDE SEQUENCE [LARGE SCALE GENOMIC DNA]</scope>
    <source>
        <strain evidence="2 3">Fl201059</strain>
    </source>
</reference>
<name>A0A0N0DB25_FUSLA</name>
<sequence>DVAEVDSHVSDSDFEAAPDEPTAPVKDSLKYLIDQIFDPPGSEFVFSITSACVFVLNFNLENFYILSCVVQLHQREGSQGPPDMSCLEANWGKSIKTAIDIQGDECHNLIRPGPKLRQPQQAYLRDYVGYWIS</sequence>
<evidence type="ECO:0000256" key="1">
    <source>
        <dbReference type="SAM" id="MobiDB-lite"/>
    </source>
</evidence>
<dbReference type="Proteomes" id="UP000037904">
    <property type="component" value="Unassembled WGS sequence"/>
</dbReference>
<evidence type="ECO:0000313" key="2">
    <source>
        <dbReference type="EMBL" id="KPA36167.1"/>
    </source>
</evidence>
<keyword evidence="3" id="KW-1185">Reference proteome</keyword>
<dbReference type="AlphaFoldDB" id="A0A0N0DB25"/>
<feature type="compositionally biased region" description="Basic and acidic residues" evidence="1">
    <location>
        <begin position="1"/>
        <end position="11"/>
    </location>
</feature>